<keyword evidence="3" id="KW-1185">Reference proteome</keyword>
<evidence type="ECO:0000313" key="2">
    <source>
        <dbReference type="EMBL" id="KAF2007858.1"/>
    </source>
</evidence>
<name>A0A6A5X4H2_9PLEO</name>
<evidence type="ECO:0000256" key="1">
    <source>
        <dbReference type="SAM" id="MobiDB-lite"/>
    </source>
</evidence>
<gene>
    <name evidence="2" type="ORF">P154DRAFT_568687</name>
</gene>
<feature type="region of interest" description="Disordered" evidence="1">
    <location>
        <begin position="15"/>
        <end position="46"/>
    </location>
</feature>
<reference evidence="2" key="1">
    <citation type="journal article" date="2020" name="Stud. Mycol.">
        <title>101 Dothideomycetes genomes: a test case for predicting lifestyles and emergence of pathogens.</title>
        <authorList>
            <person name="Haridas S."/>
            <person name="Albert R."/>
            <person name="Binder M."/>
            <person name="Bloem J."/>
            <person name="Labutti K."/>
            <person name="Salamov A."/>
            <person name="Andreopoulos B."/>
            <person name="Baker S."/>
            <person name="Barry K."/>
            <person name="Bills G."/>
            <person name="Bluhm B."/>
            <person name="Cannon C."/>
            <person name="Castanera R."/>
            <person name="Culley D."/>
            <person name="Daum C."/>
            <person name="Ezra D."/>
            <person name="Gonzalez J."/>
            <person name="Henrissat B."/>
            <person name="Kuo A."/>
            <person name="Liang C."/>
            <person name="Lipzen A."/>
            <person name="Lutzoni F."/>
            <person name="Magnuson J."/>
            <person name="Mondo S."/>
            <person name="Nolan M."/>
            <person name="Ohm R."/>
            <person name="Pangilinan J."/>
            <person name="Park H.-J."/>
            <person name="Ramirez L."/>
            <person name="Alfaro M."/>
            <person name="Sun H."/>
            <person name="Tritt A."/>
            <person name="Yoshinaga Y."/>
            <person name="Zwiers L.-H."/>
            <person name="Turgeon B."/>
            <person name="Goodwin S."/>
            <person name="Spatafora J."/>
            <person name="Crous P."/>
            <person name="Grigoriev I."/>
        </authorList>
    </citation>
    <scope>NUCLEOTIDE SEQUENCE</scope>
    <source>
        <strain evidence="2">CBS 123094</strain>
    </source>
</reference>
<dbReference type="Proteomes" id="UP000799779">
    <property type="component" value="Unassembled WGS sequence"/>
</dbReference>
<accession>A0A6A5X4H2</accession>
<dbReference type="EMBL" id="ML977556">
    <property type="protein sequence ID" value="KAF2007858.1"/>
    <property type="molecule type" value="Genomic_DNA"/>
</dbReference>
<evidence type="ECO:0000313" key="3">
    <source>
        <dbReference type="Proteomes" id="UP000799779"/>
    </source>
</evidence>
<feature type="compositionally biased region" description="Low complexity" evidence="1">
    <location>
        <begin position="15"/>
        <end position="35"/>
    </location>
</feature>
<organism evidence="2 3">
    <name type="scientific">Amniculicola lignicola CBS 123094</name>
    <dbReference type="NCBI Taxonomy" id="1392246"/>
    <lineage>
        <taxon>Eukaryota</taxon>
        <taxon>Fungi</taxon>
        <taxon>Dikarya</taxon>
        <taxon>Ascomycota</taxon>
        <taxon>Pezizomycotina</taxon>
        <taxon>Dothideomycetes</taxon>
        <taxon>Pleosporomycetidae</taxon>
        <taxon>Pleosporales</taxon>
        <taxon>Amniculicolaceae</taxon>
        <taxon>Amniculicola</taxon>
    </lineage>
</organism>
<proteinExistence type="predicted"/>
<sequence length="125" mass="13661">MPDYNSLLATVTQPLPSLSPSVLTPVPSTTSSKPKTAPPRESRSLRWCPRIDGLTATLDPHMRNGGIPFSNLALLTEWRAKPMNPDLADCAGLIFGIQGPDGRLPQHKRAIRRRKDGRKSLGGRI</sequence>
<dbReference type="AlphaFoldDB" id="A0A6A5X4H2"/>
<feature type="compositionally biased region" description="Basic residues" evidence="1">
    <location>
        <begin position="105"/>
        <end position="117"/>
    </location>
</feature>
<protein>
    <submittedName>
        <fullName evidence="2">Uncharacterized protein</fullName>
    </submittedName>
</protein>
<feature type="region of interest" description="Disordered" evidence="1">
    <location>
        <begin position="102"/>
        <end position="125"/>
    </location>
</feature>